<evidence type="ECO:0000313" key="2">
    <source>
        <dbReference type="EMBL" id="MPL72565.1"/>
    </source>
</evidence>
<protein>
    <submittedName>
        <fullName evidence="2">Uncharacterized protein</fullName>
    </submittedName>
</protein>
<evidence type="ECO:0000256" key="1">
    <source>
        <dbReference type="SAM" id="Phobius"/>
    </source>
</evidence>
<dbReference type="AlphaFoldDB" id="A0A644U008"/>
<sequence length="70" mass="7495">MHICKNRVHSIMDKTGLITLIVGIILLAAGILGIWFNFALFIQFVLGGFGLVLALCGLGAVLLGILMLKE</sequence>
<dbReference type="EMBL" id="VSSQ01000067">
    <property type="protein sequence ID" value="MPL72565.1"/>
    <property type="molecule type" value="Genomic_DNA"/>
</dbReference>
<gene>
    <name evidence="2" type="ORF">SDC9_18350</name>
</gene>
<feature type="transmembrane region" description="Helical" evidence="1">
    <location>
        <begin position="44"/>
        <end position="68"/>
    </location>
</feature>
<keyword evidence="1" id="KW-1133">Transmembrane helix</keyword>
<proteinExistence type="predicted"/>
<comment type="caution">
    <text evidence="2">The sequence shown here is derived from an EMBL/GenBank/DDBJ whole genome shotgun (WGS) entry which is preliminary data.</text>
</comment>
<keyword evidence="1" id="KW-0812">Transmembrane</keyword>
<feature type="transmembrane region" description="Helical" evidence="1">
    <location>
        <begin position="16"/>
        <end position="38"/>
    </location>
</feature>
<accession>A0A644U008</accession>
<keyword evidence="1" id="KW-0472">Membrane</keyword>
<reference evidence="2" key="1">
    <citation type="submission" date="2019-08" db="EMBL/GenBank/DDBJ databases">
        <authorList>
            <person name="Kucharzyk K."/>
            <person name="Murdoch R.W."/>
            <person name="Higgins S."/>
            <person name="Loffler F."/>
        </authorList>
    </citation>
    <scope>NUCLEOTIDE SEQUENCE</scope>
</reference>
<name>A0A644U008_9ZZZZ</name>
<organism evidence="2">
    <name type="scientific">bioreactor metagenome</name>
    <dbReference type="NCBI Taxonomy" id="1076179"/>
    <lineage>
        <taxon>unclassified sequences</taxon>
        <taxon>metagenomes</taxon>
        <taxon>ecological metagenomes</taxon>
    </lineage>
</organism>